<organism evidence="2 3">
    <name type="scientific">Pseudooceanicola algae</name>
    <dbReference type="NCBI Taxonomy" id="1537215"/>
    <lineage>
        <taxon>Bacteria</taxon>
        <taxon>Pseudomonadati</taxon>
        <taxon>Pseudomonadota</taxon>
        <taxon>Alphaproteobacteria</taxon>
        <taxon>Rhodobacterales</taxon>
        <taxon>Paracoccaceae</taxon>
        <taxon>Pseudooceanicola</taxon>
    </lineage>
</organism>
<evidence type="ECO:0000313" key="2">
    <source>
        <dbReference type="EMBL" id="QPM89957.1"/>
    </source>
</evidence>
<feature type="domain" description="DUF6314" evidence="1">
    <location>
        <begin position="7"/>
        <end position="139"/>
    </location>
</feature>
<name>A0A418SCA6_9RHOB</name>
<dbReference type="InterPro" id="IPR045632">
    <property type="entry name" value="DUF6314"/>
</dbReference>
<gene>
    <name evidence="2" type="ORF">PSAL_011880</name>
</gene>
<dbReference type="KEGG" id="palw:PSAL_011880"/>
<protein>
    <recommendedName>
        <fullName evidence="1">DUF6314 domain-containing protein</fullName>
    </recommendedName>
</protein>
<dbReference type="EMBL" id="CP060436">
    <property type="protein sequence ID" value="QPM89957.1"/>
    <property type="molecule type" value="Genomic_DNA"/>
</dbReference>
<keyword evidence="3" id="KW-1185">Reference proteome</keyword>
<reference evidence="2 3" key="1">
    <citation type="submission" date="2020-08" db="EMBL/GenBank/DDBJ databases">
        <title>Genome sequence of Rhodobacteraceae bacterium Lw-13e.</title>
        <authorList>
            <person name="Poehlein A."/>
            <person name="Wolter L."/>
            <person name="Daniel R."/>
            <person name="Brinkhoff T."/>
        </authorList>
    </citation>
    <scope>NUCLEOTIDE SEQUENCE [LARGE SCALE GENOMIC DNA]</scope>
    <source>
        <strain evidence="2 3">Lw-13e</strain>
    </source>
</reference>
<evidence type="ECO:0000259" key="1">
    <source>
        <dbReference type="Pfam" id="PF19834"/>
    </source>
</evidence>
<accession>A0A418SCA6</accession>
<proteinExistence type="predicted"/>
<sequence length="140" mass="15951">MRDLGSFEGDWRIERRVANALGEDARLEGLARFCPLDTPSGGGALEVTETGTMQLAGQSFAAERRYLWRTVGARIAVDFDDGRFFHDFAPGEISPEARHDCAPDLYLVTYDFSRWPDWTAHWRVTGPRKDYGMQTRYTRA</sequence>
<dbReference type="Pfam" id="PF19834">
    <property type="entry name" value="DUF6314"/>
    <property type="match status" value="1"/>
</dbReference>
<dbReference type="AlphaFoldDB" id="A0A418SCA6"/>
<dbReference type="Proteomes" id="UP000283786">
    <property type="component" value="Chromosome"/>
</dbReference>
<dbReference type="OrthoDB" id="7351979at2"/>
<evidence type="ECO:0000313" key="3">
    <source>
        <dbReference type="Proteomes" id="UP000283786"/>
    </source>
</evidence>